<protein>
    <recommendedName>
        <fullName evidence="1">KIB1-4 beta-propeller domain-containing protein</fullName>
    </recommendedName>
</protein>
<dbReference type="PANTHER" id="PTHR44259:SF71">
    <property type="entry name" value="F-BOX DOMAIN-CONTAINING PROTEIN"/>
    <property type="match status" value="1"/>
</dbReference>
<dbReference type="InParanoid" id="B9R8G6"/>
<sequence>MSSWSELPQELLQTITQKQTNYVDYISTRAVCKSWWSAIPKKPHDLLCRLPWLLLPHHKDNPNHRGFYNPSDGKTYHLELPETVDKRCCGSSHGWLVMVEDTPSIFLLNPLTKSRIELPSLSTFPNFPTEVIYQNSRNLNEYFIRNNKLRIRETYIRKAIVSEDPSVGSFMVMAIYKTINGSENIAFCKSGDAALFTTQETSQEIHYQDVMFHRGKFYMVNDKGRVSICITDINPPSVIHVADPPPVPLLMGYKQWYLATLNEDLILVGRFRNYRVSGYEYQTHKFIVYKLDSSSSNWSKLDGLGDMIFFLGWNCFDSISAHNCGNCSGNCIYFTDDNFIVDSDFSWEGHDYGVFNFDDGSVRRLDPPSYPIKPHFLPLVFFHERSLKRDRSSFVLPPPVWVTINP</sequence>
<evidence type="ECO:0000313" key="3">
    <source>
        <dbReference type="Proteomes" id="UP000008311"/>
    </source>
</evidence>
<accession>B9R8G6</accession>
<dbReference type="PANTHER" id="PTHR44259">
    <property type="entry name" value="OS07G0183000 PROTEIN-RELATED"/>
    <property type="match status" value="1"/>
</dbReference>
<dbReference type="EMBL" id="EQ973772">
    <property type="protein sequence ID" value="EEF52796.1"/>
    <property type="molecule type" value="Genomic_DNA"/>
</dbReference>
<evidence type="ECO:0000313" key="2">
    <source>
        <dbReference type="EMBL" id="EEF52796.1"/>
    </source>
</evidence>
<dbReference type="OrthoDB" id="842701at2759"/>
<dbReference type="AlphaFoldDB" id="B9R8G6"/>
<dbReference type="OMA" id="CHIGYSS"/>
<name>B9R8G6_RICCO</name>
<dbReference type="InterPro" id="IPR050942">
    <property type="entry name" value="F-box_BR-signaling"/>
</dbReference>
<gene>
    <name evidence="2" type="ORF">RCOM_1599640</name>
</gene>
<organism evidence="2 3">
    <name type="scientific">Ricinus communis</name>
    <name type="common">Castor bean</name>
    <dbReference type="NCBI Taxonomy" id="3988"/>
    <lineage>
        <taxon>Eukaryota</taxon>
        <taxon>Viridiplantae</taxon>
        <taxon>Streptophyta</taxon>
        <taxon>Embryophyta</taxon>
        <taxon>Tracheophyta</taxon>
        <taxon>Spermatophyta</taxon>
        <taxon>Magnoliopsida</taxon>
        <taxon>eudicotyledons</taxon>
        <taxon>Gunneridae</taxon>
        <taxon>Pentapetalae</taxon>
        <taxon>rosids</taxon>
        <taxon>fabids</taxon>
        <taxon>Malpighiales</taxon>
        <taxon>Euphorbiaceae</taxon>
        <taxon>Acalyphoideae</taxon>
        <taxon>Acalypheae</taxon>
        <taxon>Ricinus</taxon>
    </lineage>
</organism>
<dbReference type="KEGG" id="rcu:8267846"/>
<dbReference type="Pfam" id="PF03478">
    <property type="entry name" value="Beta-prop_KIB1-4"/>
    <property type="match status" value="1"/>
</dbReference>
<keyword evidence="3" id="KW-1185">Reference proteome</keyword>
<proteinExistence type="predicted"/>
<evidence type="ECO:0000259" key="1">
    <source>
        <dbReference type="Pfam" id="PF03478"/>
    </source>
</evidence>
<reference evidence="3" key="1">
    <citation type="journal article" date="2010" name="Nat. Biotechnol.">
        <title>Draft genome sequence of the oilseed species Ricinus communis.</title>
        <authorList>
            <person name="Chan A.P."/>
            <person name="Crabtree J."/>
            <person name="Zhao Q."/>
            <person name="Lorenzi H."/>
            <person name="Orvis J."/>
            <person name="Puiu D."/>
            <person name="Melake-Berhan A."/>
            <person name="Jones K.M."/>
            <person name="Redman J."/>
            <person name="Chen G."/>
            <person name="Cahoon E.B."/>
            <person name="Gedil M."/>
            <person name="Stanke M."/>
            <person name="Haas B.J."/>
            <person name="Wortman J.R."/>
            <person name="Fraser-Liggett C.M."/>
            <person name="Ravel J."/>
            <person name="Rabinowicz P.D."/>
        </authorList>
    </citation>
    <scope>NUCLEOTIDE SEQUENCE [LARGE SCALE GENOMIC DNA]</scope>
    <source>
        <strain evidence="3">cv. Hale</strain>
    </source>
</reference>
<dbReference type="InterPro" id="IPR005174">
    <property type="entry name" value="KIB1-4_b-propeller"/>
</dbReference>
<dbReference type="Proteomes" id="UP000008311">
    <property type="component" value="Unassembled WGS sequence"/>
</dbReference>
<dbReference type="eggNOG" id="ENOG502SSEE">
    <property type="taxonomic scope" value="Eukaryota"/>
</dbReference>
<dbReference type="STRING" id="3988.B9R8G6"/>
<feature type="domain" description="KIB1-4 beta-propeller" evidence="1">
    <location>
        <begin position="67"/>
        <end position="356"/>
    </location>
</feature>